<evidence type="ECO:0000313" key="3">
    <source>
        <dbReference type="EMBL" id="CRL05604.1"/>
    </source>
</evidence>
<dbReference type="AlphaFoldDB" id="A0A1J1J1G0"/>
<evidence type="ECO:0000313" key="4">
    <source>
        <dbReference type="Proteomes" id="UP000183832"/>
    </source>
</evidence>
<name>A0A1J1J1G0_9DIPT</name>
<dbReference type="PANTHER" id="PTHR21253:SF0">
    <property type="entry name" value="F-BOX ONLY PROTEIN 11-RELATED"/>
    <property type="match status" value="1"/>
</dbReference>
<evidence type="ECO:0000256" key="2">
    <source>
        <dbReference type="SAM" id="SignalP"/>
    </source>
</evidence>
<feature type="signal peptide" evidence="2">
    <location>
        <begin position="1"/>
        <end position="26"/>
    </location>
</feature>
<dbReference type="Proteomes" id="UP000183832">
    <property type="component" value="Unassembled WGS sequence"/>
</dbReference>
<dbReference type="PANTHER" id="PTHR21253">
    <property type="entry name" value="F-BOX ONLY PROTEIN 11-RELATED"/>
    <property type="match status" value="1"/>
</dbReference>
<dbReference type="OrthoDB" id="8180611at2759"/>
<keyword evidence="4" id="KW-1185">Reference proteome</keyword>
<organism evidence="3 4">
    <name type="scientific">Clunio marinus</name>
    <dbReference type="NCBI Taxonomy" id="568069"/>
    <lineage>
        <taxon>Eukaryota</taxon>
        <taxon>Metazoa</taxon>
        <taxon>Ecdysozoa</taxon>
        <taxon>Arthropoda</taxon>
        <taxon>Hexapoda</taxon>
        <taxon>Insecta</taxon>
        <taxon>Pterygota</taxon>
        <taxon>Neoptera</taxon>
        <taxon>Endopterygota</taxon>
        <taxon>Diptera</taxon>
        <taxon>Nematocera</taxon>
        <taxon>Chironomoidea</taxon>
        <taxon>Chironomidae</taxon>
        <taxon>Clunio</taxon>
    </lineage>
</organism>
<feature type="region of interest" description="Disordered" evidence="1">
    <location>
        <begin position="102"/>
        <end position="126"/>
    </location>
</feature>
<accession>A0A1J1J1G0</accession>
<sequence length="325" mass="38253">MRNKFLNFTICQIFIIIEVSLQCVMCQGRQENSPAQNVSYYERSFKKVLSRRKRFLVWRPGSNVLLTSSLAKPLAFEKPTGHNYIMEWDIFFPLPTSWRVPTKKPKTTTPPPTEETTLEVTHSWDPHSDSTGEIWMPSSGWAPGTDVIKAISHGKEADKRLWNSPWQQQQTLRESNWNDNNLFRLPSSLPVTQFKNPLLHNKTPWQQTLQQMTFNRNDRTNFNHQHYQSNRQPLSSNVERNFIGIDKQQQRRRFITKGRSLETLSDFRAMKKREVEESIEDDDDYWEHHHAHRDRRELYNLVESTSPLLKKSQCGYHGNVEGGKL</sequence>
<gene>
    <name evidence="3" type="ORF">CLUMA_CG018668</name>
</gene>
<evidence type="ECO:0000256" key="1">
    <source>
        <dbReference type="SAM" id="MobiDB-lite"/>
    </source>
</evidence>
<keyword evidence="2" id="KW-0732">Signal</keyword>
<reference evidence="3 4" key="1">
    <citation type="submission" date="2015-04" db="EMBL/GenBank/DDBJ databases">
        <authorList>
            <person name="Syromyatnikov M.Y."/>
            <person name="Popov V.N."/>
        </authorList>
    </citation>
    <scope>NUCLEOTIDE SEQUENCE [LARGE SCALE GENOMIC DNA]</scope>
</reference>
<dbReference type="EMBL" id="CVRI01000064">
    <property type="protein sequence ID" value="CRL05604.1"/>
    <property type="molecule type" value="Genomic_DNA"/>
</dbReference>
<protein>
    <submittedName>
        <fullName evidence="3">CLUMA_CG018668, isoform A</fullName>
    </submittedName>
</protein>
<proteinExistence type="predicted"/>
<feature type="chain" id="PRO_5012317412" evidence="2">
    <location>
        <begin position="27"/>
        <end position="325"/>
    </location>
</feature>